<dbReference type="AlphaFoldDB" id="A0A370DW30"/>
<gene>
    <name evidence="1" type="ORF">DIZ79_10820</name>
</gene>
<proteinExistence type="predicted"/>
<name>A0A370DW30_9GAMM</name>
<organism evidence="1 2">
    <name type="scientific">endosymbiont of Lamellibrachia luymesi</name>
    <dbReference type="NCBI Taxonomy" id="2200907"/>
    <lineage>
        <taxon>Bacteria</taxon>
        <taxon>Pseudomonadati</taxon>
        <taxon>Pseudomonadota</taxon>
        <taxon>Gammaproteobacteria</taxon>
        <taxon>sulfur-oxidizing symbionts</taxon>
    </lineage>
</organism>
<dbReference type="Proteomes" id="UP000255508">
    <property type="component" value="Unassembled WGS sequence"/>
</dbReference>
<comment type="caution">
    <text evidence="1">The sequence shown here is derived from an EMBL/GenBank/DDBJ whole genome shotgun (WGS) entry which is preliminary data.</text>
</comment>
<evidence type="ECO:0000313" key="2">
    <source>
        <dbReference type="Proteomes" id="UP000255508"/>
    </source>
</evidence>
<reference evidence="1 2" key="1">
    <citation type="journal article" date="2018" name="ISME J.">
        <title>Endosymbiont genomes yield clues of tubeworm success.</title>
        <authorList>
            <person name="Li Y."/>
            <person name="Liles M.R."/>
            <person name="Halanych K.M."/>
        </authorList>
    </citation>
    <scope>NUCLEOTIDE SEQUENCE [LARGE SCALE GENOMIC DNA]</scope>
    <source>
        <strain evidence="1">A1422</strain>
    </source>
</reference>
<sequence length="148" mass="16563">MGHLALRTNNAAFVLSELLGAKDVHIAKQKVEATVPLAAPVSGVTETQFETVARLHNLFQTHASGRGSFAMAAIYAGLVNEGSMLIKKSQGDAKFPRLSYNHWVSIEKFDLTTNNVELLIWTWAKFWRVRVDKNVFLSYVQDVIFGHF</sequence>
<accession>A0A370DW30</accession>
<protein>
    <submittedName>
        <fullName evidence="1">Uncharacterized protein</fullName>
    </submittedName>
</protein>
<evidence type="ECO:0000313" key="1">
    <source>
        <dbReference type="EMBL" id="RDH89791.1"/>
    </source>
</evidence>
<dbReference type="EMBL" id="QFXD01000196">
    <property type="protein sequence ID" value="RDH89791.1"/>
    <property type="molecule type" value="Genomic_DNA"/>
</dbReference>